<reference evidence="2 3" key="1">
    <citation type="submission" date="2016-01" db="EMBL/GenBank/DDBJ databases">
        <title>Draft Genome Sequences of Seven Thermophilic Sporeformers Isolated from Foods.</title>
        <authorList>
            <person name="Berendsen E.M."/>
            <person name="Wells-Bennik M.H."/>
            <person name="Krawcyk A.O."/>
            <person name="De Jong A."/>
            <person name="Holsappel S."/>
            <person name="Eijlander R.T."/>
            <person name="Kuipers O.P."/>
        </authorList>
    </citation>
    <scope>NUCLEOTIDE SEQUENCE [LARGE SCALE GENOMIC DNA]</scope>
    <source>
        <strain evidence="2 3">B4109</strain>
    </source>
</reference>
<evidence type="ECO:0000313" key="2">
    <source>
        <dbReference type="EMBL" id="KYD21835.1"/>
    </source>
</evidence>
<dbReference type="AlphaFoldDB" id="A0A150MBY9"/>
<protein>
    <submittedName>
        <fullName evidence="2">Uncharacterized protein</fullName>
    </submittedName>
</protein>
<keyword evidence="4" id="KW-1185">Reference proteome</keyword>
<dbReference type="EMBL" id="LQYV01000132">
    <property type="protein sequence ID" value="KYD21835.1"/>
    <property type="molecule type" value="Genomic_DNA"/>
</dbReference>
<sequence length="39" mass="4611">MEGRFNESALFFYNKEKNAMRHQGFSLCEQPWITAARTT</sequence>
<dbReference type="Proteomes" id="UP000075424">
    <property type="component" value="Unassembled WGS sequence"/>
</dbReference>
<reference evidence="1 4" key="2">
    <citation type="submission" date="2016-03" db="EMBL/GenBank/DDBJ databases">
        <title>Spore heat resistance.</title>
        <authorList>
            <person name="Boekhorst J."/>
            <person name="Berendsen E.M."/>
            <person name="Wells-Bennik M.H."/>
            <person name="Kuipers O.P."/>
        </authorList>
    </citation>
    <scope>NUCLEOTIDE SEQUENCE [LARGE SCALE GENOMIC DNA]</scope>
    <source>
        <strain evidence="1 4">GS8</strain>
    </source>
</reference>
<evidence type="ECO:0000313" key="4">
    <source>
        <dbReference type="Proteomes" id="UP000773850"/>
    </source>
</evidence>
<accession>A0A150MBY9</accession>
<dbReference type="Proteomes" id="UP000773850">
    <property type="component" value="Unassembled WGS sequence"/>
</dbReference>
<organism evidence="2 3">
    <name type="scientific">Geobacillus stearothermophilus</name>
    <name type="common">Bacillus stearothermophilus</name>
    <dbReference type="NCBI Taxonomy" id="1422"/>
    <lineage>
        <taxon>Bacteria</taxon>
        <taxon>Bacillati</taxon>
        <taxon>Bacillota</taxon>
        <taxon>Bacilli</taxon>
        <taxon>Bacillales</taxon>
        <taxon>Anoxybacillaceae</taxon>
        <taxon>Geobacillus</taxon>
    </lineage>
</organism>
<comment type="caution">
    <text evidence="2">The sequence shown here is derived from an EMBL/GenBank/DDBJ whole genome shotgun (WGS) entry which is preliminary data.</text>
</comment>
<name>A0A150MBY9_GEOSE</name>
<evidence type="ECO:0000313" key="3">
    <source>
        <dbReference type="Proteomes" id="UP000075424"/>
    </source>
</evidence>
<evidence type="ECO:0000313" key="1">
    <source>
        <dbReference type="EMBL" id="KAF6510154.1"/>
    </source>
</evidence>
<dbReference type="PATRIC" id="fig|1422.18.peg.1514"/>
<gene>
    <name evidence="2" type="ORF">B4109_2160</name>
    <name evidence="1" type="ORF">GS8_2311</name>
</gene>
<proteinExistence type="predicted"/>
<dbReference type="EMBL" id="LUCS01000028">
    <property type="protein sequence ID" value="KAF6510154.1"/>
    <property type="molecule type" value="Genomic_DNA"/>
</dbReference>